<dbReference type="Proteomes" id="UP001500795">
    <property type="component" value="Unassembled WGS sequence"/>
</dbReference>
<sequence>MKPLLLLGLLILVTACNDDAGDLRLYVAEVKARPANPPEPLPDIVAFVPEQYSPVSERSPFAQPQPEDMVEQLANNQTCDPLDNERPKDPLEQYSLDNLSLRGSLGDGRSVWGLVRTQDGVTHRVGVGHRLGLYHGKVTDINDHELTLTEYIPDGKGCWEPRVTKLTLSTGG</sequence>
<evidence type="ECO:0000256" key="1">
    <source>
        <dbReference type="SAM" id="SignalP"/>
    </source>
</evidence>
<evidence type="ECO:0000313" key="2">
    <source>
        <dbReference type="EMBL" id="GAA3540864.1"/>
    </source>
</evidence>
<evidence type="ECO:0000313" key="3">
    <source>
        <dbReference type="Proteomes" id="UP001500795"/>
    </source>
</evidence>
<comment type="caution">
    <text evidence="2">The sequence shown here is derived from an EMBL/GenBank/DDBJ whole genome shotgun (WGS) entry which is preliminary data.</text>
</comment>
<feature type="chain" id="PRO_5045713481" evidence="1">
    <location>
        <begin position="21"/>
        <end position="172"/>
    </location>
</feature>
<dbReference type="EMBL" id="BAABCX010000002">
    <property type="protein sequence ID" value="GAA3540864.1"/>
    <property type="molecule type" value="Genomic_DNA"/>
</dbReference>
<dbReference type="PIRSF" id="PIRSF016481">
    <property type="entry name" value="Pilus_assembly_PilP"/>
    <property type="match status" value="1"/>
</dbReference>
<feature type="signal peptide" evidence="1">
    <location>
        <begin position="1"/>
        <end position="20"/>
    </location>
</feature>
<dbReference type="InterPro" id="IPR007446">
    <property type="entry name" value="PilP"/>
</dbReference>
<reference evidence="3" key="1">
    <citation type="journal article" date="2019" name="Int. J. Syst. Evol. Microbiol.">
        <title>The Global Catalogue of Microorganisms (GCM) 10K type strain sequencing project: providing services to taxonomists for standard genome sequencing and annotation.</title>
        <authorList>
            <consortium name="The Broad Institute Genomics Platform"/>
            <consortium name="The Broad Institute Genome Sequencing Center for Infectious Disease"/>
            <person name="Wu L."/>
            <person name="Ma J."/>
        </authorList>
    </citation>
    <scope>NUCLEOTIDE SEQUENCE [LARGE SCALE GENOMIC DNA]</scope>
    <source>
        <strain evidence="3">JCM 17110</strain>
    </source>
</reference>
<dbReference type="RefSeq" id="WP_344957652.1">
    <property type="nucleotide sequence ID" value="NZ_BAABCX010000002.1"/>
</dbReference>
<dbReference type="Gene3D" id="2.30.30.830">
    <property type="match status" value="1"/>
</dbReference>
<organism evidence="2 3">
    <name type="scientific">Zobellella aerophila</name>
    <dbReference type="NCBI Taxonomy" id="870480"/>
    <lineage>
        <taxon>Bacteria</taxon>
        <taxon>Pseudomonadati</taxon>
        <taxon>Pseudomonadota</taxon>
        <taxon>Gammaproteobacteria</taxon>
        <taxon>Aeromonadales</taxon>
        <taxon>Aeromonadaceae</taxon>
        <taxon>Zobellella</taxon>
    </lineage>
</organism>
<dbReference type="Pfam" id="PF04351">
    <property type="entry name" value="PilP"/>
    <property type="match status" value="1"/>
</dbReference>
<keyword evidence="3" id="KW-1185">Reference proteome</keyword>
<keyword evidence="1" id="KW-0732">Signal</keyword>
<accession>A0ABP6VWD0</accession>
<gene>
    <name evidence="2" type="ORF">GCM10022394_20850</name>
</gene>
<name>A0ABP6VWD0_9GAMM</name>
<dbReference type="PROSITE" id="PS51257">
    <property type="entry name" value="PROKAR_LIPOPROTEIN"/>
    <property type="match status" value="1"/>
</dbReference>
<proteinExistence type="predicted"/>
<protein>
    <submittedName>
        <fullName evidence="2">Pilus assembly protein PilP</fullName>
    </submittedName>
</protein>